<name>A0ABV6F1Z3_9MICC</name>
<proteinExistence type="predicted"/>
<dbReference type="InterPro" id="IPR018634">
    <property type="entry name" value="ChrB_C"/>
</dbReference>
<sequence length="170" mass="18721">MKWTTRAQLHLDRTASAWLIRRFVDADAQFRFAGWDEAVDPADPRSFGMAGAQLGSHDEDGTCFAKVLQRHDLAGDEALVRLEACVNAGVRHALSLPRVPTEEAVHRIGLSLDSVGIGFSVLHPDDLNHLEAATPLYDALYTYFQLPDLAALELPATQPERVSYLRSLVG</sequence>
<keyword evidence="3" id="KW-1185">Reference proteome</keyword>
<evidence type="ECO:0000313" key="2">
    <source>
        <dbReference type="EMBL" id="MFC0247533.1"/>
    </source>
</evidence>
<comment type="caution">
    <text evidence="2">The sequence shown here is derived from an EMBL/GenBank/DDBJ whole genome shotgun (WGS) entry which is preliminary data.</text>
</comment>
<evidence type="ECO:0000313" key="3">
    <source>
        <dbReference type="Proteomes" id="UP001589766"/>
    </source>
</evidence>
<protein>
    <submittedName>
        <fullName evidence="2">Chromate resistance protein ChrB domain-containing protein</fullName>
    </submittedName>
</protein>
<organism evidence="2 3">
    <name type="scientific">Citricoccus parietis</name>
    <dbReference type="NCBI Taxonomy" id="592307"/>
    <lineage>
        <taxon>Bacteria</taxon>
        <taxon>Bacillati</taxon>
        <taxon>Actinomycetota</taxon>
        <taxon>Actinomycetes</taxon>
        <taxon>Micrococcales</taxon>
        <taxon>Micrococcaceae</taxon>
        <taxon>Citricoccus</taxon>
    </lineage>
</organism>
<dbReference type="Proteomes" id="UP001589766">
    <property type="component" value="Unassembled WGS sequence"/>
</dbReference>
<accession>A0ABV6F1Z3</accession>
<dbReference type="Pfam" id="PF09828">
    <property type="entry name" value="ChrB_C"/>
    <property type="match status" value="1"/>
</dbReference>
<feature type="domain" description="ChrB C-terminal" evidence="1">
    <location>
        <begin position="3"/>
        <end position="144"/>
    </location>
</feature>
<gene>
    <name evidence="2" type="ORF">ACFFIO_03350</name>
</gene>
<evidence type="ECO:0000259" key="1">
    <source>
        <dbReference type="Pfam" id="PF09828"/>
    </source>
</evidence>
<dbReference type="EMBL" id="JBHLWH010000011">
    <property type="protein sequence ID" value="MFC0247533.1"/>
    <property type="molecule type" value="Genomic_DNA"/>
</dbReference>
<reference evidence="2 3" key="1">
    <citation type="submission" date="2024-09" db="EMBL/GenBank/DDBJ databases">
        <authorList>
            <person name="Sun Q."/>
            <person name="Mori K."/>
        </authorList>
    </citation>
    <scope>NUCLEOTIDE SEQUENCE [LARGE SCALE GENOMIC DNA]</scope>
    <source>
        <strain evidence="2 3">CCM 7609</strain>
    </source>
</reference>
<dbReference type="RefSeq" id="WP_378040187.1">
    <property type="nucleotide sequence ID" value="NZ_JBHLWH010000011.1"/>
</dbReference>